<evidence type="ECO:0000313" key="3">
    <source>
        <dbReference type="Proteomes" id="UP001219355"/>
    </source>
</evidence>
<dbReference type="SMART" id="SM00471">
    <property type="entry name" value="HDc"/>
    <property type="match status" value="1"/>
</dbReference>
<evidence type="ECO:0000313" key="2">
    <source>
        <dbReference type="EMBL" id="WEW58773.1"/>
    </source>
</evidence>
<dbReference type="Gene3D" id="1.10.3210.50">
    <property type="match status" value="1"/>
</dbReference>
<proteinExistence type="predicted"/>
<dbReference type="InterPro" id="IPR006674">
    <property type="entry name" value="HD_domain"/>
</dbReference>
<dbReference type="PANTHER" id="PTHR33594">
    <property type="entry name" value="SUPERFAMILY HYDROLASE, PUTATIVE (AFU_ORTHOLOGUE AFUA_1G03035)-RELATED"/>
    <property type="match status" value="1"/>
</dbReference>
<dbReference type="CDD" id="cd00077">
    <property type="entry name" value="HDc"/>
    <property type="match status" value="1"/>
</dbReference>
<dbReference type="PANTHER" id="PTHR33594:SF1">
    <property type="entry name" value="HD_PDEASE DOMAIN-CONTAINING PROTEIN"/>
    <property type="match status" value="1"/>
</dbReference>
<keyword evidence="3" id="KW-1185">Reference proteome</keyword>
<sequence length="302" mass="33699">MSTLWPRLRPPRLAIIFPSPARTRRNLKLRSCHTTTTTSTISMTAPTPDDIQPTITTTTTTIPNATLISRMQAYVTTQMRNHDPSHNPAHVTRVVRLAHRLLAAERARGTSIPYNDTIITLAALLHDIGDRKYLARDSSSSGAQEDPRTVVRDTLIHSGSDPILAQKVQTIVSNVSYSTEIKNPAFVQRLISENGYPELAIVQDADRLDAIGAVGIGRCFTYLGAKGPRPGADGPLRWELDEAVEHFGEKLVKLESMMKTDSGRDMARERTLRLQEFMRWWRQEMEEMDGVVEYSGVAIPPS</sequence>
<protein>
    <recommendedName>
        <fullName evidence="1">HD/PDEase domain-containing protein</fullName>
    </recommendedName>
</protein>
<reference evidence="2" key="1">
    <citation type="submission" date="2023-03" db="EMBL/GenBank/DDBJ databases">
        <title>Emydomyces testavorans Genome Sequence.</title>
        <authorList>
            <person name="Hoyer L."/>
        </authorList>
    </citation>
    <scope>NUCLEOTIDE SEQUENCE</scope>
    <source>
        <strain evidence="2">16-2883</strain>
    </source>
</reference>
<dbReference type="SUPFAM" id="SSF109604">
    <property type="entry name" value="HD-domain/PDEase-like"/>
    <property type="match status" value="1"/>
</dbReference>
<dbReference type="Proteomes" id="UP001219355">
    <property type="component" value="Chromosome 2"/>
</dbReference>
<gene>
    <name evidence="2" type="ORF">PRK78_004241</name>
</gene>
<dbReference type="InterPro" id="IPR003607">
    <property type="entry name" value="HD/PDEase_dom"/>
</dbReference>
<name>A0AAF0DIA2_9EURO</name>
<evidence type="ECO:0000259" key="1">
    <source>
        <dbReference type="SMART" id="SM00471"/>
    </source>
</evidence>
<feature type="domain" description="HD/PDEase" evidence="1">
    <location>
        <begin position="83"/>
        <end position="220"/>
    </location>
</feature>
<dbReference type="EMBL" id="CP120628">
    <property type="protein sequence ID" value="WEW58773.1"/>
    <property type="molecule type" value="Genomic_DNA"/>
</dbReference>
<accession>A0AAF0DIA2</accession>
<organism evidence="2 3">
    <name type="scientific">Emydomyces testavorans</name>
    <dbReference type="NCBI Taxonomy" id="2070801"/>
    <lineage>
        <taxon>Eukaryota</taxon>
        <taxon>Fungi</taxon>
        <taxon>Dikarya</taxon>
        <taxon>Ascomycota</taxon>
        <taxon>Pezizomycotina</taxon>
        <taxon>Eurotiomycetes</taxon>
        <taxon>Eurotiomycetidae</taxon>
        <taxon>Onygenales</taxon>
        <taxon>Nannizziopsiaceae</taxon>
        <taxon>Emydomyces</taxon>
    </lineage>
</organism>
<dbReference type="AlphaFoldDB" id="A0AAF0DIA2"/>
<dbReference type="Pfam" id="PF01966">
    <property type="entry name" value="HD"/>
    <property type="match status" value="1"/>
</dbReference>